<name>A0A7H9B917_ZYGMR</name>
<dbReference type="KEGG" id="zmk:HG535_0G03720"/>
<dbReference type="Proteomes" id="UP000509704">
    <property type="component" value="Chromosome 7"/>
</dbReference>
<organism evidence="1 2">
    <name type="scientific">Zygotorulaspora mrakii</name>
    <name type="common">Zygosaccharomyces mrakii</name>
    <dbReference type="NCBI Taxonomy" id="42260"/>
    <lineage>
        <taxon>Eukaryota</taxon>
        <taxon>Fungi</taxon>
        <taxon>Dikarya</taxon>
        <taxon>Ascomycota</taxon>
        <taxon>Saccharomycotina</taxon>
        <taxon>Saccharomycetes</taxon>
        <taxon>Saccharomycetales</taxon>
        <taxon>Saccharomycetaceae</taxon>
        <taxon>Zygotorulaspora</taxon>
    </lineage>
</organism>
<dbReference type="EMBL" id="CP058610">
    <property type="protein sequence ID" value="QLG74489.1"/>
    <property type="molecule type" value="Genomic_DNA"/>
</dbReference>
<accession>A0A7H9B917</accession>
<gene>
    <name evidence="1" type="ORF">HG535_0G03720</name>
</gene>
<evidence type="ECO:0000313" key="2">
    <source>
        <dbReference type="Proteomes" id="UP000509704"/>
    </source>
</evidence>
<dbReference type="AlphaFoldDB" id="A0A7H9B917"/>
<evidence type="ECO:0000313" key="1">
    <source>
        <dbReference type="EMBL" id="QLG74489.1"/>
    </source>
</evidence>
<dbReference type="RefSeq" id="XP_037146214.1">
    <property type="nucleotide sequence ID" value="XM_037290319.1"/>
</dbReference>
<protein>
    <submittedName>
        <fullName evidence="1">Uncharacterized protein</fullName>
    </submittedName>
</protein>
<keyword evidence="2" id="KW-1185">Reference proteome</keyword>
<dbReference type="GeneID" id="59238272"/>
<sequence length="162" mass="17418">MPIAESSFSYFSVSSESSVRIDCPNRLSGLLVQLSDSTVRCPARPGSATHRDPAICSCHAAAVKARQNEPSLAAASLLLDVLEDLASSLPSRSPDLLRETEAQRLNLPIPTGRLPTRQPVLSPSRDLTRHRESCDRCTTLHYATSAATASVITRLTATTHVP</sequence>
<proteinExistence type="predicted"/>
<reference evidence="1 2" key="1">
    <citation type="submission" date="2020-07" db="EMBL/GenBank/DDBJ databases">
        <title>The yeast mating-type switching endonuclease HO is a domesticated member of an unorthodox homing genetic element family.</title>
        <authorList>
            <person name="Coughlan A.Y."/>
            <person name="Lombardi L."/>
            <person name="Braun-Galleani S."/>
            <person name="Martos A.R."/>
            <person name="Galeote V."/>
            <person name="Bigey F."/>
            <person name="Dequin S."/>
            <person name="Byrne K.P."/>
            <person name="Wolfe K.H."/>
        </authorList>
    </citation>
    <scope>NUCLEOTIDE SEQUENCE [LARGE SCALE GENOMIC DNA]</scope>
    <source>
        <strain evidence="1 2">NRRL Y-6702</strain>
    </source>
</reference>